<dbReference type="EMBL" id="CP139558">
    <property type="protein sequence ID" value="WPU91823.1"/>
    <property type="molecule type" value="Genomic_DNA"/>
</dbReference>
<gene>
    <name evidence="1" type="ORF">SNE25_21125</name>
</gene>
<sequence length="224" mass="25349">MSDYKIIKVSRGEYQVLRPDGTDYFQFPVSKWKATQAIQDEQVHSRFLTNAGIKKAVQRYIMHHSISIGGIGNSLETFIYQYSYKLGHRDMRKMIKRPMLFIDHVDKNIASDKAARLASVALPVVDTYKYCNHHHELTPDYEVVNFGDGEFVANKAAVPLLNALNEAGLKTRTHHYTGNGESFVSILLDGVRVEIKTVNEVDADRTQFNGKTELLISWDASVGI</sequence>
<keyword evidence="2" id="KW-1185">Reference proteome</keyword>
<organism evidence="1 2">
    <name type="scientific">Mucilaginibacter sabulilitoris</name>
    <dbReference type="NCBI Taxonomy" id="1173583"/>
    <lineage>
        <taxon>Bacteria</taxon>
        <taxon>Pseudomonadati</taxon>
        <taxon>Bacteroidota</taxon>
        <taxon>Sphingobacteriia</taxon>
        <taxon>Sphingobacteriales</taxon>
        <taxon>Sphingobacteriaceae</taxon>
        <taxon>Mucilaginibacter</taxon>
    </lineage>
</organism>
<proteinExistence type="predicted"/>
<name>A0ABZ0TI20_9SPHI</name>
<dbReference type="RefSeq" id="WP_321560989.1">
    <property type="nucleotide sequence ID" value="NZ_CP139558.1"/>
</dbReference>
<accession>A0ABZ0TI20</accession>
<reference evidence="1 2" key="1">
    <citation type="submission" date="2023-11" db="EMBL/GenBank/DDBJ databases">
        <title>Analysis of the Genomes of Mucilaginibacter gossypii cycad 4 and M. sabulilitoris SNA2: microbes with the potential for plant growth promotion.</title>
        <authorList>
            <person name="Hirsch A.M."/>
            <person name="Humm E."/>
            <person name="Rubbi M."/>
            <person name="Del Vecchio G."/>
            <person name="Ha S.M."/>
            <person name="Pellegrini M."/>
            <person name="Gunsalus R.P."/>
        </authorList>
    </citation>
    <scope>NUCLEOTIDE SEQUENCE [LARGE SCALE GENOMIC DNA]</scope>
    <source>
        <strain evidence="1 2">SNA2</strain>
    </source>
</reference>
<evidence type="ECO:0000313" key="1">
    <source>
        <dbReference type="EMBL" id="WPU91823.1"/>
    </source>
</evidence>
<evidence type="ECO:0000313" key="2">
    <source>
        <dbReference type="Proteomes" id="UP001324380"/>
    </source>
</evidence>
<dbReference type="Proteomes" id="UP001324380">
    <property type="component" value="Chromosome"/>
</dbReference>
<protein>
    <submittedName>
        <fullName evidence="1">Uncharacterized protein</fullName>
    </submittedName>
</protein>